<organism evidence="5 6">
    <name type="scientific">Hymenobacter negativus</name>
    <dbReference type="NCBI Taxonomy" id="2795026"/>
    <lineage>
        <taxon>Bacteria</taxon>
        <taxon>Pseudomonadati</taxon>
        <taxon>Bacteroidota</taxon>
        <taxon>Cytophagia</taxon>
        <taxon>Cytophagales</taxon>
        <taxon>Hymenobacteraceae</taxon>
        <taxon>Hymenobacter</taxon>
    </lineage>
</organism>
<keyword evidence="3" id="KW-0804">Transcription</keyword>
<dbReference type="PANTHER" id="PTHR43280">
    <property type="entry name" value="ARAC-FAMILY TRANSCRIPTIONAL REGULATOR"/>
    <property type="match status" value="1"/>
</dbReference>
<reference evidence="5 6" key="1">
    <citation type="submission" date="2021-03" db="EMBL/GenBank/DDBJ databases">
        <authorList>
            <person name="Kim M.K."/>
        </authorList>
    </citation>
    <scope>NUCLEOTIDE SEQUENCE [LARGE SCALE GENOMIC DNA]</scope>
    <source>
        <strain evidence="5 6">BT442</strain>
    </source>
</reference>
<comment type="caution">
    <text evidence="5">The sequence shown here is derived from an EMBL/GenBank/DDBJ whole genome shotgun (WGS) entry which is preliminary data.</text>
</comment>
<dbReference type="InterPro" id="IPR018062">
    <property type="entry name" value="HTH_AraC-typ_CS"/>
</dbReference>
<keyword evidence="1" id="KW-0805">Transcription regulation</keyword>
<dbReference type="SMART" id="SM00342">
    <property type="entry name" value="HTH_ARAC"/>
    <property type="match status" value="1"/>
</dbReference>
<dbReference type="PROSITE" id="PS00041">
    <property type="entry name" value="HTH_ARAC_FAMILY_1"/>
    <property type="match status" value="1"/>
</dbReference>
<evidence type="ECO:0000313" key="5">
    <source>
        <dbReference type="EMBL" id="MBO2012939.1"/>
    </source>
</evidence>
<dbReference type="PROSITE" id="PS01124">
    <property type="entry name" value="HTH_ARAC_FAMILY_2"/>
    <property type="match status" value="1"/>
</dbReference>
<evidence type="ECO:0000259" key="4">
    <source>
        <dbReference type="PROSITE" id="PS01124"/>
    </source>
</evidence>
<dbReference type="RefSeq" id="WP_208178679.1">
    <property type="nucleotide sequence ID" value="NZ_JAGETZ010000023.1"/>
</dbReference>
<dbReference type="InterPro" id="IPR018060">
    <property type="entry name" value="HTH_AraC"/>
</dbReference>
<evidence type="ECO:0000256" key="2">
    <source>
        <dbReference type="ARBA" id="ARBA00023125"/>
    </source>
</evidence>
<dbReference type="Gene3D" id="1.10.10.60">
    <property type="entry name" value="Homeodomain-like"/>
    <property type="match status" value="2"/>
</dbReference>
<name>A0ABS3QQA2_9BACT</name>
<protein>
    <submittedName>
        <fullName evidence="5">AraC family transcriptional regulator</fullName>
    </submittedName>
</protein>
<dbReference type="SUPFAM" id="SSF46689">
    <property type="entry name" value="Homeodomain-like"/>
    <property type="match status" value="2"/>
</dbReference>
<dbReference type="PANTHER" id="PTHR43280:SF30">
    <property type="entry name" value="MMSAB OPERON REGULATORY PROTEIN"/>
    <property type="match status" value="1"/>
</dbReference>
<evidence type="ECO:0000256" key="3">
    <source>
        <dbReference type="ARBA" id="ARBA00023163"/>
    </source>
</evidence>
<dbReference type="InterPro" id="IPR014710">
    <property type="entry name" value="RmlC-like_jellyroll"/>
</dbReference>
<keyword evidence="2" id="KW-0238">DNA-binding</keyword>
<dbReference type="Proteomes" id="UP000664369">
    <property type="component" value="Unassembled WGS sequence"/>
</dbReference>
<gene>
    <name evidence="5" type="ORF">J4E00_28005</name>
</gene>
<dbReference type="InterPro" id="IPR037923">
    <property type="entry name" value="HTH-like"/>
</dbReference>
<evidence type="ECO:0000313" key="6">
    <source>
        <dbReference type="Proteomes" id="UP000664369"/>
    </source>
</evidence>
<dbReference type="CDD" id="cd06986">
    <property type="entry name" value="cupin_MmsR-like_N"/>
    <property type="match status" value="1"/>
</dbReference>
<dbReference type="EMBL" id="JAGETZ010000023">
    <property type="protein sequence ID" value="MBO2012939.1"/>
    <property type="molecule type" value="Genomic_DNA"/>
</dbReference>
<dbReference type="SUPFAM" id="SSF51215">
    <property type="entry name" value="Regulatory protein AraC"/>
    <property type="match status" value="1"/>
</dbReference>
<sequence>MKDGFRGQRSYSMPASLLTQMLAHPLCQGLYPTDIGFYPAARSHKRARRLGSPQHILLYCVHGEGWYQIGGEGRHVLKANQWVILPAETAHRYGADDTTPWTIYWVHFAGMQAAPLNAYLCNGALGAPISIAFADERLRLFEAIFAQLSLLPAPDGLVQACLYLPHFLGTLAPSAQQVAQPSLAAEIVAGSIAYMHQHLERTVRVPELARQAGLSASHYTTLFRSQTGRPPIVFFNSLKVQRACQQLLYTTLSVKDIAHQLGVEDAYYFSRLFTKVMGDSPRQFRLAHAGT</sequence>
<proteinExistence type="predicted"/>
<dbReference type="InterPro" id="IPR003313">
    <property type="entry name" value="AraC-bd"/>
</dbReference>
<evidence type="ECO:0000256" key="1">
    <source>
        <dbReference type="ARBA" id="ARBA00023015"/>
    </source>
</evidence>
<dbReference type="InterPro" id="IPR009057">
    <property type="entry name" value="Homeodomain-like_sf"/>
</dbReference>
<dbReference type="Gene3D" id="2.60.120.10">
    <property type="entry name" value="Jelly Rolls"/>
    <property type="match status" value="1"/>
</dbReference>
<dbReference type="Pfam" id="PF12833">
    <property type="entry name" value="HTH_18"/>
    <property type="match status" value="1"/>
</dbReference>
<accession>A0ABS3QQA2</accession>
<dbReference type="Pfam" id="PF02311">
    <property type="entry name" value="AraC_binding"/>
    <property type="match status" value="1"/>
</dbReference>
<keyword evidence="6" id="KW-1185">Reference proteome</keyword>
<feature type="domain" description="HTH araC/xylS-type" evidence="4">
    <location>
        <begin position="189"/>
        <end position="287"/>
    </location>
</feature>